<feature type="transmembrane region" description="Helical" evidence="5">
    <location>
        <begin position="65"/>
        <end position="87"/>
    </location>
</feature>
<feature type="transmembrane region" description="Helical" evidence="5">
    <location>
        <begin position="231"/>
        <end position="250"/>
    </location>
</feature>
<name>A0A485LYF5_9ZZZZ</name>
<feature type="transmembrane region" description="Helical" evidence="5">
    <location>
        <begin position="99"/>
        <end position="121"/>
    </location>
</feature>
<dbReference type="AlphaFoldDB" id="A0A485LYF5"/>
<dbReference type="Pfam" id="PF02361">
    <property type="entry name" value="CbiQ"/>
    <property type="match status" value="1"/>
</dbReference>
<evidence type="ECO:0000256" key="2">
    <source>
        <dbReference type="ARBA" id="ARBA00022692"/>
    </source>
</evidence>
<keyword evidence="3 5" id="KW-1133">Transmembrane helix</keyword>
<sequence length="260" mass="29394">MVKGQGMNMINIDPRTKIVVIVCLSTLAVFLNTPGLLLLLFAFTLVVLSLLRVNFLGITAKFKKLIPLLLAMLFIQSAFAPGGEVLLSLGGVPVLTAHGINSALCILFRMLTFFASAMIIMTSNSKDYILALVQLKIPYEIAFMVMVAFRFLPVFVEEVKDTLVAIQLRGVDLQKIAWRNKLKFYSHFFTPLLNSVMIKAQQLSITMEARAFRVYRRRTYLRVLRYSRLDYLVMAVFIISTLAVLMLDFIDVLQVAKNSR</sequence>
<gene>
    <name evidence="6" type="primary">ecfT</name>
    <name evidence="6" type="ORF">SCFA_1020006</name>
</gene>
<dbReference type="PANTHER" id="PTHR33514">
    <property type="entry name" value="PROTEIN ABCI12, CHLOROPLASTIC"/>
    <property type="match status" value="1"/>
</dbReference>
<keyword evidence="2 5" id="KW-0812">Transmembrane</keyword>
<dbReference type="InterPro" id="IPR003339">
    <property type="entry name" value="ABC/ECF_trnsptr_transmembrane"/>
</dbReference>
<reference evidence="6" key="1">
    <citation type="submission" date="2019-03" db="EMBL/GenBank/DDBJ databases">
        <authorList>
            <person name="Hao L."/>
        </authorList>
    </citation>
    <scope>NUCLEOTIDE SEQUENCE</scope>
</reference>
<evidence type="ECO:0000256" key="1">
    <source>
        <dbReference type="ARBA" id="ARBA00004141"/>
    </source>
</evidence>
<dbReference type="GO" id="GO:0005886">
    <property type="term" value="C:plasma membrane"/>
    <property type="evidence" value="ECO:0007669"/>
    <property type="project" value="UniProtKB-ARBA"/>
</dbReference>
<evidence type="ECO:0000256" key="4">
    <source>
        <dbReference type="ARBA" id="ARBA00023136"/>
    </source>
</evidence>
<feature type="transmembrane region" description="Helical" evidence="5">
    <location>
        <begin position="128"/>
        <end position="152"/>
    </location>
</feature>
<dbReference type="EMBL" id="CAADRN010000005">
    <property type="protein sequence ID" value="VFU11216.1"/>
    <property type="molecule type" value="Genomic_DNA"/>
</dbReference>
<keyword evidence="4 5" id="KW-0472">Membrane</keyword>
<evidence type="ECO:0000256" key="3">
    <source>
        <dbReference type="ARBA" id="ARBA00022989"/>
    </source>
</evidence>
<evidence type="ECO:0000256" key="5">
    <source>
        <dbReference type="SAM" id="Phobius"/>
    </source>
</evidence>
<accession>A0A485LYF5</accession>
<evidence type="ECO:0000313" key="6">
    <source>
        <dbReference type="EMBL" id="VFU11216.1"/>
    </source>
</evidence>
<comment type="subcellular location">
    <subcellularLocation>
        <location evidence="1">Membrane</location>
        <topology evidence="1">Multi-pass membrane protein</topology>
    </subcellularLocation>
</comment>
<protein>
    <submittedName>
        <fullName evidence="6">Energy-coupling factor transporter transmembrane protein EcfT</fullName>
    </submittedName>
</protein>
<proteinExistence type="predicted"/>
<dbReference type="CDD" id="cd16914">
    <property type="entry name" value="EcfT"/>
    <property type="match status" value="1"/>
</dbReference>
<organism evidence="6">
    <name type="scientific">anaerobic digester metagenome</name>
    <dbReference type="NCBI Taxonomy" id="1263854"/>
    <lineage>
        <taxon>unclassified sequences</taxon>
        <taxon>metagenomes</taxon>
        <taxon>ecological metagenomes</taxon>
    </lineage>
</organism>
<dbReference type="PANTHER" id="PTHR33514:SF13">
    <property type="entry name" value="PROTEIN ABCI12, CHLOROPLASTIC"/>
    <property type="match status" value="1"/>
</dbReference>